<dbReference type="EMBL" id="CAADRP010000091">
    <property type="protein sequence ID" value="VFU22761.1"/>
    <property type="molecule type" value="Genomic_DNA"/>
</dbReference>
<evidence type="ECO:0000313" key="1">
    <source>
        <dbReference type="EMBL" id="VFU22761.1"/>
    </source>
</evidence>
<reference evidence="1" key="1">
    <citation type="submission" date="2019-03" db="EMBL/GenBank/DDBJ databases">
        <authorList>
            <person name="Mank J."/>
            <person name="Almeida P."/>
        </authorList>
    </citation>
    <scope>NUCLEOTIDE SEQUENCE</scope>
    <source>
        <strain evidence="1">78183</strain>
    </source>
</reference>
<proteinExistence type="predicted"/>
<dbReference type="AlphaFoldDB" id="A0A6N2K3P4"/>
<name>A0A6N2K3P4_SALVM</name>
<sequence length="29" mass="3471">MVRIHLLSLSFMMVRRLSLMAWKAIQLLI</sequence>
<protein>
    <submittedName>
        <fullName evidence="1">Uncharacterized protein</fullName>
    </submittedName>
</protein>
<accession>A0A6N2K3P4</accession>
<organism evidence="1">
    <name type="scientific">Salix viminalis</name>
    <name type="common">Common osier</name>
    <name type="synonym">Basket willow</name>
    <dbReference type="NCBI Taxonomy" id="40686"/>
    <lineage>
        <taxon>Eukaryota</taxon>
        <taxon>Viridiplantae</taxon>
        <taxon>Streptophyta</taxon>
        <taxon>Embryophyta</taxon>
        <taxon>Tracheophyta</taxon>
        <taxon>Spermatophyta</taxon>
        <taxon>Magnoliopsida</taxon>
        <taxon>eudicotyledons</taxon>
        <taxon>Gunneridae</taxon>
        <taxon>Pentapetalae</taxon>
        <taxon>rosids</taxon>
        <taxon>fabids</taxon>
        <taxon>Malpighiales</taxon>
        <taxon>Salicaceae</taxon>
        <taxon>Saliceae</taxon>
        <taxon>Salix</taxon>
    </lineage>
</organism>
<gene>
    <name evidence="1" type="ORF">SVIM_LOCUS27468</name>
</gene>